<dbReference type="InterPro" id="IPR020019">
    <property type="entry name" value="AcTrfase_PglD-like"/>
</dbReference>
<evidence type="ECO:0000256" key="1">
    <source>
        <dbReference type="ARBA" id="ARBA00007274"/>
    </source>
</evidence>
<comment type="similarity">
    <text evidence="1">Belongs to the transferase hexapeptide repeat family.</text>
</comment>
<dbReference type="Gene3D" id="2.160.10.10">
    <property type="entry name" value="Hexapeptide repeat proteins"/>
    <property type="match status" value="1"/>
</dbReference>
<sequence>MKNKKLFIYGVGGLADYAAYVFKNDSDFEVLGSCIEKTYLEKNPNDSKETKIYEDIEDKLLQENTFLFIAVGNNIVRERIYNMSKHKGIKMATYISSKASTWENLVIGENCFIGEGSVIQPFVKIGNNCILFGARLGHHTVMGDHVLLSGPTIGGNVRVGDFSFIGLNSVVLQNLEIGSKNIIGMGVAIKTSTGEGEVYSSPNFTKRKVSFDDISKNYLN</sequence>
<dbReference type="RefSeq" id="WP_006987704.1">
    <property type="nucleotide sequence ID" value="NZ_JH594606.1"/>
</dbReference>
<dbReference type="InterPro" id="IPR041561">
    <property type="entry name" value="PglD_N"/>
</dbReference>
<dbReference type="Pfam" id="PF00132">
    <property type="entry name" value="Hexapep"/>
    <property type="match status" value="1"/>
</dbReference>
<protein>
    <submittedName>
        <fullName evidence="4">Transferase hexapeptide repeat containing protein</fullName>
    </submittedName>
</protein>
<dbReference type="EMBL" id="JH594606">
    <property type="protein sequence ID" value="EHQ01382.1"/>
    <property type="molecule type" value="Genomic_DNA"/>
</dbReference>
<dbReference type="PANTHER" id="PTHR43300">
    <property type="entry name" value="ACETYLTRANSFERASE"/>
    <property type="match status" value="1"/>
</dbReference>
<evidence type="ECO:0000313" key="4">
    <source>
        <dbReference type="EMBL" id="EHQ01382.1"/>
    </source>
</evidence>
<keyword evidence="4" id="KW-0808">Transferase</keyword>
<dbReference type="Pfam" id="PF14602">
    <property type="entry name" value="Hexapep_2"/>
    <property type="match status" value="1"/>
</dbReference>
<feature type="domain" description="PglD N-terminal" evidence="3">
    <location>
        <begin position="5"/>
        <end position="83"/>
    </location>
</feature>
<organism evidence="4 5">
    <name type="scientific">Gillisia limnaea (strain DSM 15749 / LMG 21470 / R-8282)</name>
    <dbReference type="NCBI Taxonomy" id="865937"/>
    <lineage>
        <taxon>Bacteria</taxon>
        <taxon>Pseudomonadati</taxon>
        <taxon>Bacteroidota</taxon>
        <taxon>Flavobacteriia</taxon>
        <taxon>Flavobacteriales</taxon>
        <taxon>Flavobacteriaceae</taxon>
        <taxon>Gillisia</taxon>
    </lineage>
</organism>
<keyword evidence="5" id="KW-1185">Reference proteome</keyword>
<gene>
    <name evidence="4" type="ORF">Gilli_0671</name>
</gene>
<dbReference type="InterPro" id="IPR011004">
    <property type="entry name" value="Trimer_LpxA-like_sf"/>
</dbReference>
<dbReference type="Pfam" id="PF17836">
    <property type="entry name" value="PglD_N"/>
    <property type="match status" value="1"/>
</dbReference>
<evidence type="ECO:0000256" key="2">
    <source>
        <dbReference type="PIRSR" id="PIRSR620019-2"/>
    </source>
</evidence>
<dbReference type="STRING" id="865937.Gilli_0671"/>
<dbReference type="eggNOG" id="COG1043">
    <property type="taxonomic scope" value="Bacteria"/>
</dbReference>
<dbReference type="InterPro" id="IPR050179">
    <property type="entry name" value="Trans_hexapeptide_repeat"/>
</dbReference>
<dbReference type="Proteomes" id="UP000003844">
    <property type="component" value="Unassembled WGS sequence"/>
</dbReference>
<dbReference type="AlphaFoldDB" id="H2BRR7"/>
<dbReference type="HOGENOM" id="CLU_081811_3_0_10"/>
<feature type="binding site" evidence="2">
    <location>
        <position position="72"/>
    </location>
    <ligand>
        <name>substrate</name>
    </ligand>
</feature>
<reference evidence="5" key="1">
    <citation type="journal article" date="2012" name="Stand. Genomic Sci.">
        <title>Genome sequence of the Antarctic rhodopsins-containing flavobacterium Gillisia limnaea type strain (R-8282(T)).</title>
        <authorList>
            <person name="Riedel T."/>
            <person name="Held B."/>
            <person name="Nolan M."/>
            <person name="Lucas S."/>
            <person name="Lapidus A."/>
            <person name="Tice H."/>
            <person name="Del Rio T.G."/>
            <person name="Cheng J.F."/>
            <person name="Han C."/>
            <person name="Tapia R."/>
            <person name="Goodwin L.A."/>
            <person name="Pitluck S."/>
            <person name="Liolios K."/>
            <person name="Mavromatis K."/>
            <person name="Pagani I."/>
            <person name="Ivanova N."/>
            <person name="Mikhailova N."/>
            <person name="Pati A."/>
            <person name="Chen A."/>
            <person name="Palaniappan K."/>
            <person name="Land M."/>
            <person name="Rohde M."/>
            <person name="Tindall B.J."/>
            <person name="Detter J.C."/>
            <person name="Goker M."/>
            <person name="Bristow J."/>
            <person name="Eisen J.A."/>
            <person name="Markowitz V."/>
            <person name="Hugenholtz P."/>
            <person name="Kyrpides N.C."/>
            <person name="Klenk H.P."/>
            <person name="Woyke T."/>
        </authorList>
    </citation>
    <scope>NUCLEOTIDE SEQUENCE [LARGE SCALE GENOMIC DNA]</scope>
    <source>
        <strain evidence="5">DSM 15749 / LMG 21470 / R-8282</strain>
    </source>
</reference>
<dbReference type="Gene3D" id="3.40.50.20">
    <property type="match status" value="1"/>
</dbReference>
<evidence type="ECO:0000259" key="3">
    <source>
        <dbReference type="Pfam" id="PF17836"/>
    </source>
</evidence>
<name>H2BRR7_GILLR</name>
<dbReference type="GO" id="GO:0016740">
    <property type="term" value="F:transferase activity"/>
    <property type="evidence" value="ECO:0007669"/>
    <property type="project" value="UniProtKB-KW"/>
</dbReference>
<dbReference type="OrthoDB" id="1115300at2"/>
<proteinExistence type="inferred from homology"/>
<dbReference type="InterPro" id="IPR001451">
    <property type="entry name" value="Hexapep"/>
</dbReference>
<accession>H2BRR7</accession>
<evidence type="ECO:0000313" key="5">
    <source>
        <dbReference type="Proteomes" id="UP000003844"/>
    </source>
</evidence>
<dbReference type="SUPFAM" id="SSF51161">
    <property type="entry name" value="Trimeric LpxA-like enzymes"/>
    <property type="match status" value="1"/>
</dbReference>
<dbReference type="CDD" id="cd03360">
    <property type="entry name" value="LbH_AT_putative"/>
    <property type="match status" value="1"/>
</dbReference>